<dbReference type="Proteomes" id="UP000012960">
    <property type="component" value="Unplaced"/>
</dbReference>
<dbReference type="EMBL" id="HG996466">
    <property type="protein sequence ID" value="CAG1858423.1"/>
    <property type="molecule type" value="Genomic_DNA"/>
</dbReference>
<sequence>MHKKNHYVCESLTTESVESWNRIACLHLTLRTAQNGRLTFYPC</sequence>
<organism evidence="2 3">
    <name type="scientific">Musa acuminata subsp. malaccensis</name>
    <name type="common">Wild banana</name>
    <name type="synonym">Musa malaccensis</name>
    <dbReference type="NCBI Taxonomy" id="214687"/>
    <lineage>
        <taxon>Eukaryota</taxon>
        <taxon>Viridiplantae</taxon>
        <taxon>Streptophyta</taxon>
        <taxon>Embryophyta</taxon>
        <taxon>Tracheophyta</taxon>
        <taxon>Spermatophyta</taxon>
        <taxon>Magnoliopsida</taxon>
        <taxon>Liliopsida</taxon>
        <taxon>Zingiberales</taxon>
        <taxon>Musaceae</taxon>
        <taxon>Musa</taxon>
    </lineage>
</organism>
<dbReference type="EnsemblPlants" id="Ma01_t03320.1">
    <property type="protein sequence ID" value="Ma01_p03320.1"/>
    <property type="gene ID" value="Ma01_g03320"/>
</dbReference>
<evidence type="ECO:0000313" key="3">
    <source>
        <dbReference type="Proteomes" id="UP000012960"/>
    </source>
</evidence>
<evidence type="ECO:0000313" key="2">
    <source>
        <dbReference type="EnsemblPlants" id="Ma01_p03320.1"/>
    </source>
</evidence>
<proteinExistence type="predicted"/>
<name>A0A804HPT5_MUSAM</name>
<evidence type="ECO:0000313" key="1">
    <source>
        <dbReference type="EMBL" id="CAG1858423.1"/>
    </source>
</evidence>
<gene>
    <name evidence="1" type="ORF">GSMUA_287180.1</name>
</gene>
<reference evidence="2" key="2">
    <citation type="submission" date="2021-05" db="UniProtKB">
        <authorList>
            <consortium name="EnsemblPlants"/>
        </authorList>
    </citation>
    <scope>IDENTIFICATION</scope>
    <source>
        <strain evidence="2">subsp. malaccensis</strain>
    </source>
</reference>
<keyword evidence="3" id="KW-1185">Reference proteome</keyword>
<dbReference type="Gramene" id="Ma01_t03320.1">
    <property type="protein sequence ID" value="Ma01_p03320.1"/>
    <property type="gene ID" value="Ma01_g03320"/>
</dbReference>
<dbReference type="InParanoid" id="A0A804HPT5"/>
<reference evidence="1" key="1">
    <citation type="submission" date="2021-03" db="EMBL/GenBank/DDBJ databases">
        <authorList>
            <consortium name="Genoscope - CEA"/>
            <person name="William W."/>
        </authorList>
    </citation>
    <scope>NUCLEOTIDE SEQUENCE</scope>
    <source>
        <strain evidence="1">Doubled-haploid Pahang</strain>
    </source>
</reference>
<dbReference type="AlphaFoldDB" id="A0A804HPT5"/>
<protein>
    <submittedName>
        <fullName evidence="1">(wild Malaysian banana) hypothetical protein</fullName>
    </submittedName>
</protein>
<accession>A0A804HPT5</accession>